<accession>A0A813I9R0</accession>
<evidence type="ECO:0000256" key="1">
    <source>
        <dbReference type="SAM" id="MobiDB-lite"/>
    </source>
</evidence>
<proteinExistence type="predicted"/>
<organism evidence="2 3">
    <name type="scientific">Polarella glacialis</name>
    <name type="common">Dinoflagellate</name>
    <dbReference type="NCBI Taxonomy" id="89957"/>
    <lineage>
        <taxon>Eukaryota</taxon>
        <taxon>Sar</taxon>
        <taxon>Alveolata</taxon>
        <taxon>Dinophyceae</taxon>
        <taxon>Suessiales</taxon>
        <taxon>Suessiaceae</taxon>
        <taxon>Polarella</taxon>
    </lineage>
</organism>
<feature type="non-terminal residue" evidence="2">
    <location>
        <position position="1"/>
    </location>
</feature>
<feature type="region of interest" description="Disordered" evidence="1">
    <location>
        <begin position="413"/>
        <end position="434"/>
    </location>
</feature>
<gene>
    <name evidence="2" type="ORF">PGLA2088_LOCUS5700</name>
</gene>
<reference evidence="2" key="1">
    <citation type="submission" date="2021-02" db="EMBL/GenBank/DDBJ databases">
        <authorList>
            <person name="Dougan E. K."/>
            <person name="Rhodes N."/>
            <person name="Thang M."/>
            <person name="Chan C."/>
        </authorList>
    </citation>
    <scope>NUCLEOTIDE SEQUENCE</scope>
</reference>
<dbReference type="AlphaFoldDB" id="A0A813I9R0"/>
<dbReference type="Proteomes" id="UP000626109">
    <property type="component" value="Unassembled WGS sequence"/>
</dbReference>
<comment type="caution">
    <text evidence="2">The sequence shown here is derived from an EMBL/GenBank/DDBJ whole genome shotgun (WGS) entry which is preliminary data.</text>
</comment>
<sequence>LRAFGASRRRDTCALWTGSSPGGDRPRCKSDLLGAVCYPPTGFVPAVLLNGWQAPWTIMPDSSRYGPSAGTGVRVWRVRFGQTGSSMPSDCGAERICEVPVTGFAVDCSAHGEPFCVIFWPELGTLLTSGSENRVRLEVSLFGLRGPQSELSFFYEVAPFRQDFLDACLHTEAMKLQESSLADASLWRNGTGLPDLAPIRRAHTLPSGPEPVKLKPLLQPVFPPGDSFEVEGVDMLLTVHGPVSAVRAELYIVRLSGDDDVVPRGTQATRMRGDHFLLRLKLPMPRAKYELRIWPEPNEDLTPPLRFGICLSAKAAPHTTALLTSLDDSSVNKFGYAPVTAAMQAHAVVLLAPLMYRIPIGATCYFLIYVDKEAALVARSTIGHAASGVQDFGPLADAGGTGVEQAAAATAANNNSNNNNTNNNSNNNNNAAKDRFPSRCTLLAQRLLPSQGVRPQQSDAPRASTEFDQGNQLQVVQRQVIRQLGPYIQDSTGDIHLDLSLNNGKCVRRLPERPGMPGFFEGLVTFHQSDVGTRVKLLLRTRDDAENYMPRLLCEWMVCRDAQADLLPKGFC</sequence>
<evidence type="ECO:0000313" key="2">
    <source>
        <dbReference type="EMBL" id="CAE8647461.1"/>
    </source>
</evidence>
<protein>
    <submittedName>
        <fullName evidence="2">Uncharacterized protein</fullName>
    </submittedName>
</protein>
<name>A0A813I9R0_POLGL</name>
<feature type="compositionally biased region" description="Low complexity" evidence="1">
    <location>
        <begin position="413"/>
        <end position="431"/>
    </location>
</feature>
<dbReference type="EMBL" id="CAJNNW010005483">
    <property type="protein sequence ID" value="CAE8647461.1"/>
    <property type="molecule type" value="Genomic_DNA"/>
</dbReference>
<evidence type="ECO:0000313" key="3">
    <source>
        <dbReference type="Proteomes" id="UP000626109"/>
    </source>
</evidence>